<feature type="transmembrane region" description="Helical" evidence="1">
    <location>
        <begin position="64"/>
        <end position="81"/>
    </location>
</feature>
<evidence type="ECO:0000313" key="2">
    <source>
        <dbReference type="EMBL" id="RGB78023.1"/>
    </source>
</evidence>
<organism evidence="2 3">
    <name type="scientific">Anaerococcus nagyae</name>
    <dbReference type="NCBI Taxonomy" id="1755241"/>
    <lineage>
        <taxon>Bacteria</taxon>
        <taxon>Bacillati</taxon>
        <taxon>Bacillota</taxon>
        <taxon>Tissierellia</taxon>
        <taxon>Tissierellales</taxon>
        <taxon>Peptoniphilaceae</taxon>
        <taxon>Anaerococcus</taxon>
    </lineage>
</organism>
<feature type="transmembrane region" description="Helical" evidence="1">
    <location>
        <begin position="87"/>
        <end position="105"/>
    </location>
</feature>
<protein>
    <submittedName>
        <fullName evidence="2">Uncharacterized protein</fullName>
    </submittedName>
</protein>
<keyword evidence="3" id="KW-1185">Reference proteome</keyword>
<keyword evidence="1" id="KW-1133">Transmembrane helix</keyword>
<name>A0A3E2TL12_9FIRM</name>
<evidence type="ECO:0000256" key="1">
    <source>
        <dbReference type="SAM" id="Phobius"/>
    </source>
</evidence>
<evidence type="ECO:0000313" key="3">
    <source>
        <dbReference type="Proteomes" id="UP000261011"/>
    </source>
</evidence>
<gene>
    <name evidence="2" type="ORF">DXA39_00820</name>
</gene>
<dbReference type="EMBL" id="QVEU01000001">
    <property type="protein sequence ID" value="RGB78023.1"/>
    <property type="molecule type" value="Genomic_DNA"/>
</dbReference>
<dbReference type="Proteomes" id="UP000261011">
    <property type="component" value="Unassembled WGS sequence"/>
</dbReference>
<sequence length="118" mass="13801">MKGNYSMTIIEHKYFQPITIFTAMIISLFSFEGIKIFSIAVLIVTFSSATTMALNIYKDRAKNSLIEFLYALSIFLIMKYLPQYITYFYSGILVILIYLIYVLYINPKIMDRALIYKV</sequence>
<keyword evidence="1" id="KW-0472">Membrane</keyword>
<reference evidence="2 3" key="1">
    <citation type="submission" date="2018-08" db="EMBL/GenBank/DDBJ databases">
        <title>A genome reference for cultivated species of the human gut microbiota.</title>
        <authorList>
            <person name="Zou Y."/>
            <person name="Xue W."/>
            <person name="Luo G."/>
        </authorList>
    </citation>
    <scope>NUCLEOTIDE SEQUENCE [LARGE SCALE GENOMIC DNA]</scope>
    <source>
        <strain evidence="2 3">OF01-3</strain>
    </source>
</reference>
<accession>A0A3E2TL12</accession>
<comment type="caution">
    <text evidence="2">The sequence shown here is derived from an EMBL/GenBank/DDBJ whole genome shotgun (WGS) entry which is preliminary data.</text>
</comment>
<keyword evidence="1" id="KW-0812">Transmembrane</keyword>
<dbReference type="AlphaFoldDB" id="A0A3E2TL12"/>
<proteinExistence type="predicted"/>